<sequence length="61" mass="7060">MRYDLPKMRITQGVKDGKLATIWHKKKLQNEDHLIQSCYSNTIHKSHIALMISILALLLVC</sequence>
<evidence type="ECO:0000313" key="2">
    <source>
        <dbReference type="Proteomes" id="UP000261245"/>
    </source>
</evidence>
<organism evidence="1 2">
    <name type="scientific">Segatella copri</name>
    <dbReference type="NCBI Taxonomy" id="165179"/>
    <lineage>
        <taxon>Bacteria</taxon>
        <taxon>Pseudomonadati</taxon>
        <taxon>Bacteroidota</taxon>
        <taxon>Bacteroidia</taxon>
        <taxon>Bacteroidales</taxon>
        <taxon>Prevotellaceae</taxon>
        <taxon>Segatella</taxon>
    </lineage>
</organism>
<reference evidence="1 2" key="1">
    <citation type="submission" date="2018-08" db="EMBL/GenBank/DDBJ databases">
        <title>A genome reference for cultivated species of the human gut microbiota.</title>
        <authorList>
            <person name="Zou Y."/>
            <person name="Xue W."/>
            <person name="Luo G."/>
        </authorList>
    </citation>
    <scope>NUCLEOTIDE SEQUENCE [LARGE SCALE GENOMIC DNA]</scope>
    <source>
        <strain evidence="1 2">OM06-11</strain>
    </source>
</reference>
<dbReference type="EMBL" id="QSUC01000016">
    <property type="protein sequence ID" value="RGN09559.1"/>
    <property type="molecule type" value="Genomic_DNA"/>
</dbReference>
<dbReference type="Proteomes" id="UP000261245">
    <property type="component" value="Unassembled WGS sequence"/>
</dbReference>
<dbReference type="AlphaFoldDB" id="A0AA92T5B7"/>
<gene>
    <name evidence="1" type="ORF">DXB80_07600</name>
</gene>
<accession>A0AA92T5B7</accession>
<evidence type="ECO:0000313" key="1">
    <source>
        <dbReference type="EMBL" id="RGN09559.1"/>
    </source>
</evidence>
<comment type="caution">
    <text evidence="1">The sequence shown here is derived from an EMBL/GenBank/DDBJ whole genome shotgun (WGS) entry which is preliminary data.</text>
</comment>
<proteinExistence type="predicted"/>
<name>A0AA92T5B7_9BACT</name>
<protein>
    <submittedName>
        <fullName evidence="1">Uncharacterized protein</fullName>
    </submittedName>
</protein>